<dbReference type="PROSITE" id="PS00061">
    <property type="entry name" value="ADH_SHORT"/>
    <property type="match status" value="1"/>
</dbReference>
<protein>
    <submittedName>
        <fullName evidence="3">Short-chain dehydrogenase/reductase SDR</fullName>
    </submittedName>
</protein>
<feature type="domain" description="Ketoreductase" evidence="2">
    <location>
        <begin position="3"/>
        <end position="179"/>
    </location>
</feature>
<gene>
    <name evidence="3" type="ordered locus">FraEuI1c_3247</name>
</gene>
<organism evidence="3 4">
    <name type="scientific">Pseudofrankia inefficax (strain DSM 45817 / CECT 9037 / DDB 130130 / EuI1c)</name>
    <name type="common">Frankia inefficax</name>
    <dbReference type="NCBI Taxonomy" id="298654"/>
    <lineage>
        <taxon>Bacteria</taxon>
        <taxon>Bacillati</taxon>
        <taxon>Actinomycetota</taxon>
        <taxon>Actinomycetes</taxon>
        <taxon>Frankiales</taxon>
        <taxon>Frankiaceae</taxon>
        <taxon>Pseudofrankia</taxon>
    </lineage>
</organism>
<comment type="similarity">
    <text evidence="1">Belongs to the short-chain dehydrogenases/reductases (SDR) family.</text>
</comment>
<dbReference type="Pfam" id="PF13561">
    <property type="entry name" value="adh_short_C2"/>
    <property type="match status" value="1"/>
</dbReference>
<sequence>MSRSVVISGGGTGIGRSIARSFVENGNEVVIIGRRAAVLNTAATELGDRVRPVVCDLADPVAVQRALIELPARIDVLVNAAGANLATRTPRPDSLAEVVALWEGQVRANLLTTVALTCAVLDRLGPGGRIVGFSSGAARSGGPHSYGYGVAKAAVEAWARGLSAEVGSRGITVNAVAPGLTDGTEFFPADVDDETRARLVARADNRRAGTTGDVAAAVLFLTSPDAGHISGQTLAVDGGVALSR</sequence>
<reference evidence="3 4" key="1">
    <citation type="submission" date="2010-10" db="EMBL/GenBank/DDBJ databases">
        <title>Complete sequence of Frankia sp. EuI1c.</title>
        <authorList>
            <consortium name="US DOE Joint Genome Institute"/>
            <person name="Lucas S."/>
            <person name="Copeland A."/>
            <person name="Lapidus A."/>
            <person name="Cheng J.-F."/>
            <person name="Bruce D."/>
            <person name="Goodwin L."/>
            <person name="Pitluck S."/>
            <person name="Chertkov O."/>
            <person name="Detter J.C."/>
            <person name="Han C."/>
            <person name="Tapia R."/>
            <person name="Land M."/>
            <person name="Hauser L."/>
            <person name="Jeffries C."/>
            <person name="Kyrpides N."/>
            <person name="Ivanova N."/>
            <person name="Mikhailova N."/>
            <person name="Beauchemin N."/>
            <person name="Sen A."/>
            <person name="Sur S.A."/>
            <person name="Gtari M."/>
            <person name="Wall L."/>
            <person name="Tisa L."/>
            <person name="Woyke T."/>
        </authorList>
    </citation>
    <scope>NUCLEOTIDE SEQUENCE [LARGE SCALE GENOMIC DNA]</scope>
    <source>
        <strain evidence="4">DSM 45817 / CECT 9037 / EuI1c</strain>
    </source>
</reference>
<evidence type="ECO:0000313" key="3">
    <source>
        <dbReference type="EMBL" id="ADP81260.1"/>
    </source>
</evidence>
<dbReference type="Gene3D" id="3.40.50.720">
    <property type="entry name" value="NAD(P)-binding Rossmann-like Domain"/>
    <property type="match status" value="1"/>
</dbReference>
<keyword evidence="4" id="KW-1185">Reference proteome</keyword>
<dbReference type="EMBL" id="CP002299">
    <property type="protein sequence ID" value="ADP81260.1"/>
    <property type="molecule type" value="Genomic_DNA"/>
</dbReference>
<dbReference type="OrthoDB" id="3210335at2"/>
<name>E3IV96_PSEI1</name>
<dbReference type="PRINTS" id="PR00081">
    <property type="entry name" value="GDHRDH"/>
</dbReference>
<evidence type="ECO:0000259" key="2">
    <source>
        <dbReference type="SMART" id="SM00822"/>
    </source>
</evidence>
<accession>E3IV96</accession>
<dbReference type="InterPro" id="IPR036291">
    <property type="entry name" value="NAD(P)-bd_dom_sf"/>
</dbReference>
<dbReference type="PANTHER" id="PTHR42760">
    <property type="entry name" value="SHORT-CHAIN DEHYDROGENASES/REDUCTASES FAMILY MEMBER"/>
    <property type="match status" value="1"/>
</dbReference>
<evidence type="ECO:0000256" key="1">
    <source>
        <dbReference type="ARBA" id="ARBA00006484"/>
    </source>
</evidence>
<dbReference type="InParanoid" id="E3IV96"/>
<dbReference type="SUPFAM" id="SSF51735">
    <property type="entry name" value="NAD(P)-binding Rossmann-fold domains"/>
    <property type="match status" value="1"/>
</dbReference>
<dbReference type="InterPro" id="IPR057326">
    <property type="entry name" value="KR_dom"/>
</dbReference>
<dbReference type="STRING" id="298654.FraEuI1c_3247"/>
<dbReference type="InterPro" id="IPR002347">
    <property type="entry name" value="SDR_fam"/>
</dbReference>
<evidence type="ECO:0000313" key="4">
    <source>
        <dbReference type="Proteomes" id="UP000002484"/>
    </source>
</evidence>
<dbReference type="Proteomes" id="UP000002484">
    <property type="component" value="Chromosome"/>
</dbReference>
<dbReference type="HOGENOM" id="CLU_010194_1_2_11"/>
<dbReference type="PANTHER" id="PTHR42760:SF40">
    <property type="entry name" value="3-OXOACYL-[ACYL-CARRIER-PROTEIN] REDUCTASE, CHLOROPLASTIC"/>
    <property type="match status" value="1"/>
</dbReference>
<dbReference type="KEGG" id="fri:FraEuI1c_3247"/>
<dbReference type="PRINTS" id="PR00080">
    <property type="entry name" value="SDRFAMILY"/>
</dbReference>
<dbReference type="SMART" id="SM00822">
    <property type="entry name" value="PKS_KR"/>
    <property type="match status" value="1"/>
</dbReference>
<proteinExistence type="inferred from homology"/>
<dbReference type="GO" id="GO:0030497">
    <property type="term" value="P:fatty acid elongation"/>
    <property type="evidence" value="ECO:0007669"/>
    <property type="project" value="TreeGrafter"/>
</dbReference>
<dbReference type="CDD" id="cd05233">
    <property type="entry name" value="SDR_c"/>
    <property type="match status" value="1"/>
</dbReference>
<dbReference type="GO" id="GO:0016616">
    <property type="term" value="F:oxidoreductase activity, acting on the CH-OH group of donors, NAD or NADP as acceptor"/>
    <property type="evidence" value="ECO:0007669"/>
    <property type="project" value="TreeGrafter"/>
</dbReference>
<dbReference type="AlphaFoldDB" id="E3IV96"/>
<dbReference type="RefSeq" id="WP_013424378.1">
    <property type="nucleotide sequence ID" value="NC_014666.1"/>
</dbReference>
<dbReference type="InterPro" id="IPR020904">
    <property type="entry name" value="Sc_DH/Rdtase_CS"/>
</dbReference>
<dbReference type="eggNOG" id="COG1028">
    <property type="taxonomic scope" value="Bacteria"/>
</dbReference>